<dbReference type="STRING" id="46914.JP75_13510"/>
<feature type="transmembrane region" description="Helical" evidence="8">
    <location>
        <begin position="128"/>
        <end position="149"/>
    </location>
</feature>
<sequence length="311" mass="33358">MLDIIFVILPIFGLMGLGYFAVLRRLYPAEGVKSLIAFVNNFATPCLLFHSISTSDFRSAFNLSIIGPFYFGAIVCFIVGIIIAQRVFGNRPGESVAVGFSGTFTNTVLVGLPILTRAYGSDALPVTLSIIGLHGAILLTVGMITMELVKRDGQPLGKTLVVAVRRVVSNPLIWGIAAGIIGSLLEIKLIEPAEAFFVMMSQAVVPAALFGIGGALVEFKLSENWKQALVASLIKLILHPAIAYVLMVWVLHVPLEVARYGILLAAMPAGVNIYVFATYYDRGVSVATNTILIATVLSAVTITGWLYILAL</sequence>
<feature type="transmembrane region" description="Helical" evidence="8">
    <location>
        <begin position="96"/>
        <end position="116"/>
    </location>
</feature>
<evidence type="ECO:0000256" key="4">
    <source>
        <dbReference type="ARBA" id="ARBA00022475"/>
    </source>
</evidence>
<evidence type="ECO:0008006" key="11">
    <source>
        <dbReference type="Google" id="ProtNLM"/>
    </source>
</evidence>
<comment type="subcellular location">
    <subcellularLocation>
        <location evidence="1">Cell membrane</location>
        <topology evidence="1">Multi-pass membrane protein</topology>
    </subcellularLocation>
</comment>
<evidence type="ECO:0000256" key="8">
    <source>
        <dbReference type="SAM" id="Phobius"/>
    </source>
</evidence>
<evidence type="ECO:0000256" key="6">
    <source>
        <dbReference type="ARBA" id="ARBA00022989"/>
    </source>
</evidence>
<dbReference type="GO" id="GO:0055085">
    <property type="term" value="P:transmembrane transport"/>
    <property type="evidence" value="ECO:0007669"/>
    <property type="project" value="InterPro"/>
</dbReference>
<comment type="similarity">
    <text evidence="2">Belongs to the auxin efflux carrier (TC 2.A.69) family.</text>
</comment>
<feature type="transmembrane region" description="Helical" evidence="8">
    <location>
        <begin position="170"/>
        <end position="190"/>
    </location>
</feature>
<evidence type="ECO:0000256" key="5">
    <source>
        <dbReference type="ARBA" id="ARBA00022692"/>
    </source>
</evidence>
<dbReference type="AlphaFoldDB" id="A0A087M1J3"/>
<name>A0A087M1J3_9HYPH</name>
<dbReference type="GO" id="GO:0005886">
    <property type="term" value="C:plasma membrane"/>
    <property type="evidence" value="ECO:0007669"/>
    <property type="project" value="UniProtKB-SubCell"/>
</dbReference>
<evidence type="ECO:0000256" key="1">
    <source>
        <dbReference type="ARBA" id="ARBA00004651"/>
    </source>
</evidence>
<comment type="caution">
    <text evidence="9">The sequence shown here is derived from an EMBL/GenBank/DDBJ whole genome shotgun (WGS) entry which is preliminary data.</text>
</comment>
<keyword evidence="3" id="KW-0813">Transport</keyword>
<keyword evidence="4" id="KW-1003">Cell membrane</keyword>
<organism evidence="9 10">
    <name type="scientific">Devosia riboflavina</name>
    <dbReference type="NCBI Taxonomy" id="46914"/>
    <lineage>
        <taxon>Bacteria</taxon>
        <taxon>Pseudomonadati</taxon>
        <taxon>Pseudomonadota</taxon>
        <taxon>Alphaproteobacteria</taxon>
        <taxon>Hyphomicrobiales</taxon>
        <taxon>Devosiaceae</taxon>
        <taxon>Devosia</taxon>
    </lineage>
</organism>
<keyword evidence="7 8" id="KW-0472">Membrane</keyword>
<evidence type="ECO:0000256" key="7">
    <source>
        <dbReference type="ARBA" id="ARBA00023136"/>
    </source>
</evidence>
<dbReference type="OrthoDB" id="9810457at2"/>
<feature type="transmembrane region" description="Helical" evidence="8">
    <location>
        <begin position="35"/>
        <end position="53"/>
    </location>
</feature>
<keyword evidence="6 8" id="KW-1133">Transmembrane helix</keyword>
<feature type="transmembrane region" description="Helical" evidence="8">
    <location>
        <begin position="229"/>
        <end position="251"/>
    </location>
</feature>
<dbReference type="EMBL" id="JQGC01000011">
    <property type="protein sequence ID" value="KFL30746.1"/>
    <property type="molecule type" value="Genomic_DNA"/>
</dbReference>
<keyword evidence="5 8" id="KW-0812">Transmembrane</keyword>
<dbReference type="InterPro" id="IPR004776">
    <property type="entry name" value="Mem_transp_PIN-like"/>
</dbReference>
<dbReference type="Proteomes" id="UP000028981">
    <property type="component" value="Unassembled WGS sequence"/>
</dbReference>
<feature type="transmembrane region" description="Helical" evidence="8">
    <location>
        <begin position="257"/>
        <end position="279"/>
    </location>
</feature>
<gene>
    <name evidence="9" type="ORF">JP75_13510</name>
</gene>
<feature type="transmembrane region" description="Helical" evidence="8">
    <location>
        <begin position="291"/>
        <end position="310"/>
    </location>
</feature>
<dbReference type="PANTHER" id="PTHR36838">
    <property type="entry name" value="AUXIN EFFLUX CARRIER FAMILY PROTEIN"/>
    <property type="match status" value="1"/>
</dbReference>
<protein>
    <recommendedName>
        <fullName evidence="11">Transporter</fullName>
    </recommendedName>
</protein>
<evidence type="ECO:0000313" key="9">
    <source>
        <dbReference type="EMBL" id="KFL30746.1"/>
    </source>
</evidence>
<evidence type="ECO:0000313" key="10">
    <source>
        <dbReference type="Proteomes" id="UP000028981"/>
    </source>
</evidence>
<accession>A0A087M1J3</accession>
<feature type="transmembrane region" description="Helical" evidence="8">
    <location>
        <begin position="196"/>
        <end position="217"/>
    </location>
</feature>
<dbReference type="Gene3D" id="1.20.1530.20">
    <property type="match status" value="1"/>
</dbReference>
<feature type="transmembrane region" description="Helical" evidence="8">
    <location>
        <begin position="65"/>
        <end position="84"/>
    </location>
</feature>
<dbReference type="InterPro" id="IPR038770">
    <property type="entry name" value="Na+/solute_symporter_sf"/>
</dbReference>
<evidence type="ECO:0000256" key="2">
    <source>
        <dbReference type="ARBA" id="ARBA00010145"/>
    </source>
</evidence>
<evidence type="ECO:0000256" key="3">
    <source>
        <dbReference type="ARBA" id="ARBA00022448"/>
    </source>
</evidence>
<dbReference type="PANTHER" id="PTHR36838:SF1">
    <property type="entry name" value="SLR1864 PROTEIN"/>
    <property type="match status" value="1"/>
</dbReference>
<reference evidence="9 10" key="1">
    <citation type="submission" date="2014-08" db="EMBL/GenBank/DDBJ databases">
        <authorList>
            <person name="Hassan Y.I."/>
            <person name="Lepp D."/>
            <person name="Zhou T."/>
        </authorList>
    </citation>
    <scope>NUCLEOTIDE SEQUENCE [LARGE SCALE GENOMIC DNA]</scope>
    <source>
        <strain evidence="9 10">IFO13584</strain>
    </source>
</reference>
<proteinExistence type="inferred from homology"/>
<feature type="transmembrane region" description="Helical" evidence="8">
    <location>
        <begin position="6"/>
        <end position="23"/>
    </location>
</feature>
<dbReference type="RefSeq" id="WP_035083647.1">
    <property type="nucleotide sequence ID" value="NZ_JQGC01000011.1"/>
</dbReference>
<dbReference type="Pfam" id="PF03547">
    <property type="entry name" value="Mem_trans"/>
    <property type="match status" value="1"/>
</dbReference>
<keyword evidence="10" id="KW-1185">Reference proteome</keyword>